<dbReference type="InterPro" id="IPR011989">
    <property type="entry name" value="ARM-like"/>
</dbReference>
<protein>
    <recommendedName>
        <fullName evidence="4">TOG domain-containing protein</fullName>
    </recommendedName>
</protein>
<dbReference type="GO" id="GO:0008017">
    <property type="term" value="F:microtubule binding"/>
    <property type="evidence" value="ECO:0007669"/>
    <property type="project" value="TreeGrafter"/>
</dbReference>
<dbReference type="GO" id="GO:0045180">
    <property type="term" value="C:basal cortex"/>
    <property type="evidence" value="ECO:0007669"/>
    <property type="project" value="TreeGrafter"/>
</dbReference>
<gene>
    <name evidence="2" type="ORF">CHIRRI_LOCUS1247</name>
</gene>
<sequence length="525" mass="59900">MQKGTLINTREKEVSSIWLYEDQDEAKGPPSRNGNIDLYDFDLSDENECCMSLSDTNEIIGDYKKLLYDKLCIVKLNDISILPVSNNTPHILNLKQEFTFPQSNFAAQRDNFTQTVKPIEARVKTPYPYAALRDLIEDQTFLRPQSFPMDTPSNHSMKYARHNNMRNNNTNDHIGDGIDNNLRQIKCNLYEVSKIEKSDDLEVVNSVQCQNPVQRVIVKPKNQSTPTFKCKKACQRPSTKQMRKKEMSRDDEDESGAISVAKNNLASKKSSNSSKESSKMDVASSDSTDFCNVGGSCYVKLCTIVEQLQDFEWEVCIDGLRNFLQIANNIHWDSDLGARFIPIISRKLIDFFKSPRSNLCRTACQVAGEFFLLAKSTKRPEFDEMVDILLCKTSDPNRFIQKDANIALEKMASCISVHHSVRAVCAKGSNHKHPIVRSTSARILTEICKKAGNDQIIGSDANPRTRKRVMSNLAIFLLDKNMETRKNGEQLCMLLKSHKFFMEYFFKDVENNLKVPLRKIVNQLR</sequence>
<name>A0A9N9RJH6_9DIPT</name>
<evidence type="ECO:0008006" key="4">
    <source>
        <dbReference type="Google" id="ProtNLM"/>
    </source>
</evidence>
<organism evidence="2 3">
    <name type="scientific">Chironomus riparius</name>
    <dbReference type="NCBI Taxonomy" id="315576"/>
    <lineage>
        <taxon>Eukaryota</taxon>
        <taxon>Metazoa</taxon>
        <taxon>Ecdysozoa</taxon>
        <taxon>Arthropoda</taxon>
        <taxon>Hexapoda</taxon>
        <taxon>Insecta</taxon>
        <taxon>Pterygota</taxon>
        <taxon>Neoptera</taxon>
        <taxon>Endopterygota</taxon>
        <taxon>Diptera</taxon>
        <taxon>Nematocera</taxon>
        <taxon>Chironomoidea</taxon>
        <taxon>Chironomidae</taxon>
        <taxon>Chironominae</taxon>
        <taxon>Chironomus</taxon>
    </lineage>
</organism>
<dbReference type="GO" id="GO:0000776">
    <property type="term" value="C:kinetochore"/>
    <property type="evidence" value="ECO:0007669"/>
    <property type="project" value="TreeGrafter"/>
</dbReference>
<dbReference type="GO" id="GO:0072686">
    <property type="term" value="C:mitotic spindle"/>
    <property type="evidence" value="ECO:0007669"/>
    <property type="project" value="TreeGrafter"/>
</dbReference>
<dbReference type="OrthoDB" id="63891at2759"/>
<evidence type="ECO:0000256" key="1">
    <source>
        <dbReference type="SAM" id="MobiDB-lite"/>
    </source>
</evidence>
<dbReference type="GO" id="GO:0005876">
    <property type="term" value="C:spindle microtubule"/>
    <property type="evidence" value="ECO:0007669"/>
    <property type="project" value="TreeGrafter"/>
</dbReference>
<reference evidence="2" key="2">
    <citation type="submission" date="2022-10" db="EMBL/GenBank/DDBJ databases">
        <authorList>
            <consortium name="ENA_rothamsted_submissions"/>
            <consortium name="culmorum"/>
            <person name="King R."/>
        </authorList>
    </citation>
    <scope>NUCLEOTIDE SEQUENCE</scope>
</reference>
<dbReference type="PANTHER" id="PTHR21567:SF88">
    <property type="entry name" value="TOG DOMAIN-CONTAINING PROTEIN"/>
    <property type="match status" value="1"/>
</dbReference>
<dbReference type="GO" id="GO:0005881">
    <property type="term" value="C:cytoplasmic microtubule"/>
    <property type="evidence" value="ECO:0007669"/>
    <property type="project" value="TreeGrafter"/>
</dbReference>
<dbReference type="GO" id="GO:0090307">
    <property type="term" value="P:mitotic spindle assembly"/>
    <property type="evidence" value="ECO:0007669"/>
    <property type="project" value="TreeGrafter"/>
</dbReference>
<dbReference type="EMBL" id="OU895877">
    <property type="protein sequence ID" value="CAG9798263.1"/>
    <property type="molecule type" value="Genomic_DNA"/>
</dbReference>
<feature type="compositionally biased region" description="Low complexity" evidence="1">
    <location>
        <begin position="259"/>
        <end position="275"/>
    </location>
</feature>
<accession>A0A9N9RJH6</accession>
<dbReference type="GO" id="GO:0005815">
    <property type="term" value="C:microtubule organizing center"/>
    <property type="evidence" value="ECO:0007669"/>
    <property type="project" value="TreeGrafter"/>
</dbReference>
<dbReference type="GO" id="GO:0040001">
    <property type="term" value="P:establishment of mitotic spindle localization"/>
    <property type="evidence" value="ECO:0007669"/>
    <property type="project" value="TreeGrafter"/>
</dbReference>
<proteinExistence type="predicted"/>
<dbReference type="InterPro" id="IPR016024">
    <property type="entry name" value="ARM-type_fold"/>
</dbReference>
<dbReference type="Proteomes" id="UP001153620">
    <property type="component" value="Chromosome 1"/>
</dbReference>
<reference evidence="2" key="1">
    <citation type="submission" date="2022-01" db="EMBL/GenBank/DDBJ databases">
        <authorList>
            <person name="King R."/>
        </authorList>
    </citation>
    <scope>NUCLEOTIDE SEQUENCE</scope>
</reference>
<dbReference type="Gene3D" id="1.25.10.10">
    <property type="entry name" value="Leucine-rich Repeat Variant"/>
    <property type="match status" value="1"/>
</dbReference>
<evidence type="ECO:0000313" key="2">
    <source>
        <dbReference type="EMBL" id="CAG9798263.1"/>
    </source>
</evidence>
<dbReference type="SUPFAM" id="SSF48371">
    <property type="entry name" value="ARM repeat"/>
    <property type="match status" value="1"/>
</dbReference>
<keyword evidence="3" id="KW-1185">Reference proteome</keyword>
<evidence type="ECO:0000313" key="3">
    <source>
        <dbReference type="Proteomes" id="UP001153620"/>
    </source>
</evidence>
<dbReference type="PANTHER" id="PTHR21567">
    <property type="entry name" value="CLASP"/>
    <property type="match status" value="1"/>
</dbReference>
<dbReference type="AlphaFoldDB" id="A0A9N9RJH6"/>
<feature type="region of interest" description="Disordered" evidence="1">
    <location>
        <begin position="227"/>
        <end position="287"/>
    </location>
</feature>